<dbReference type="RefSeq" id="WP_317136880.1">
    <property type="nucleotide sequence ID" value="NZ_CP043875.1"/>
</dbReference>
<dbReference type="InterPro" id="IPR011050">
    <property type="entry name" value="Pectin_lyase_fold/virulence"/>
</dbReference>
<dbReference type="KEGG" id="mefw:F1737_00760"/>
<dbReference type="EMBL" id="CP043875">
    <property type="protein sequence ID" value="WOF15312.1"/>
    <property type="molecule type" value="Genomic_DNA"/>
</dbReference>
<gene>
    <name evidence="4" type="ORF">F1737_00760</name>
</gene>
<keyword evidence="5" id="KW-1185">Reference proteome</keyword>
<keyword evidence="2" id="KW-0812">Transmembrane</keyword>
<dbReference type="NCBIfam" id="TIGR04213">
    <property type="entry name" value="PGF_pre_PGF"/>
    <property type="match status" value="1"/>
</dbReference>
<evidence type="ECO:0000313" key="4">
    <source>
        <dbReference type="EMBL" id="WOF15312.1"/>
    </source>
</evidence>
<dbReference type="NCBIfam" id="TIGR03804">
    <property type="entry name" value="para_beta_helix"/>
    <property type="match status" value="2"/>
</dbReference>
<feature type="domain" description="BIG2" evidence="3">
    <location>
        <begin position="281"/>
        <end position="361"/>
    </location>
</feature>
<feature type="domain" description="BIG2" evidence="3">
    <location>
        <begin position="684"/>
        <end position="764"/>
    </location>
</feature>
<feature type="domain" description="BIG2" evidence="3">
    <location>
        <begin position="1007"/>
        <end position="1088"/>
    </location>
</feature>
<organism evidence="4 5">
    <name type="scientific">Methanochimaera problematica</name>
    <dbReference type="NCBI Taxonomy" id="2609417"/>
    <lineage>
        <taxon>Archaea</taxon>
        <taxon>Methanobacteriati</taxon>
        <taxon>Methanobacteriota</taxon>
        <taxon>Stenosarchaea group</taxon>
        <taxon>Methanomicrobia</taxon>
        <taxon>Methanomicrobiales</taxon>
        <taxon>Methanomicrobiaceae</taxon>
        <taxon>Methanochimaera</taxon>
    </lineage>
</organism>
<accession>A0AA97FAG6</accession>
<dbReference type="SUPFAM" id="SSF49373">
    <property type="entry name" value="Invasin/intimin cell-adhesion fragments"/>
    <property type="match status" value="5"/>
</dbReference>
<feature type="domain" description="BIG2" evidence="3">
    <location>
        <begin position="771"/>
        <end position="852"/>
    </location>
</feature>
<keyword evidence="2" id="KW-1133">Transmembrane helix</keyword>
<keyword evidence="2" id="KW-0472">Membrane</keyword>
<evidence type="ECO:0000313" key="5">
    <source>
        <dbReference type="Proteomes" id="UP001301797"/>
    </source>
</evidence>
<feature type="compositionally biased region" description="Basic and acidic residues" evidence="1">
    <location>
        <begin position="1874"/>
        <end position="1889"/>
    </location>
</feature>
<feature type="compositionally biased region" description="Low complexity" evidence="1">
    <location>
        <begin position="1705"/>
        <end position="1722"/>
    </location>
</feature>
<proteinExistence type="predicted"/>
<dbReference type="Pfam" id="PF05048">
    <property type="entry name" value="NosD"/>
    <property type="match status" value="1"/>
</dbReference>
<dbReference type="SMART" id="SM00710">
    <property type="entry name" value="PbH1"/>
    <property type="match status" value="8"/>
</dbReference>
<dbReference type="SMART" id="SM00635">
    <property type="entry name" value="BID_2"/>
    <property type="match status" value="5"/>
</dbReference>
<feature type="region of interest" description="Disordered" evidence="1">
    <location>
        <begin position="1703"/>
        <end position="1722"/>
    </location>
</feature>
<dbReference type="InterPro" id="IPR007742">
    <property type="entry name" value="NosD_dom"/>
</dbReference>
<dbReference type="GeneID" id="85228655"/>
<evidence type="ECO:0000256" key="2">
    <source>
        <dbReference type="SAM" id="Phobius"/>
    </source>
</evidence>
<dbReference type="SUPFAM" id="SSF51126">
    <property type="entry name" value="Pectin lyase-like"/>
    <property type="match status" value="1"/>
</dbReference>
<feature type="transmembrane region" description="Helical" evidence="2">
    <location>
        <begin position="1908"/>
        <end position="1927"/>
    </location>
</feature>
<dbReference type="InterPro" id="IPR026453">
    <property type="entry name" value="PGF_pre_PGF"/>
</dbReference>
<dbReference type="InterPro" id="IPR008964">
    <property type="entry name" value="Invasin/intimin_cell_adhesion"/>
</dbReference>
<evidence type="ECO:0000259" key="3">
    <source>
        <dbReference type="SMART" id="SM00635"/>
    </source>
</evidence>
<evidence type="ECO:0000256" key="1">
    <source>
        <dbReference type="SAM" id="MobiDB-lite"/>
    </source>
</evidence>
<feature type="region of interest" description="Disordered" evidence="1">
    <location>
        <begin position="1872"/>
        <end position="1901"/>
    </location>
</feature>
<name>A0AA97FAG6_9EURY</name>
<dbReference type="InterPro" id="IPR012334">
    <property type="entry name" value="Pectin_lyas_fold"/>
</dbReference>
<feature type="domain" description="BIG2" evidence="3">
    <location>
        <begin position="597"/>
        <end position="677"/>
    </location>
</feature>
<dbReference type="InterPro" id="IPR006626">
    <property type="entry name" value="PbH1"/>
</dbReference>
<dbReference type="InterPro" id="IPR045197">
    <property type="entry name" value="NUP210-like"/>
</dbReference>
<dbReference type="Pfam" id="PF02368">
    <property type="entry name" value="Big_2"/>
    <property type="match status" value="5"/>
</dbReference>
<dbReference type="InterPro" id="IPR022441">
    <property type="entry name" value="Para_beta_helix_rpt-2"/>
</dbReference>
<dbReference type="Gene3D" id="2.160.20.10">
    <property type="entry name" value="Single-stranded right-handed beta-helix, Pectin lyase-like"/>
    <property type="match status" value="1"/>
</dbReference>
<dbReference type="InterPro" id="IPR003343">
    <property type="entry name" value="Big_2"/>
</dbReference>
<reference evidence="4 5" key="1">
    <citation type="submission" date="2019-09" db="EMBL/GenBank/DDBJ databases">
        <title>The complete genome of Methanoplanus sp. FWC-SCC4.</title>
        <authorList>
            <person name="Chen S.-C."/>
            <person name="Zhou Y.-Z."/>
            <person name="Lai M.-C."/>
        </authorList>
    </citation>
    <scope>NUCLEOTIDE SEQUENCE [LARGE SCALE GENOMIC DNA]</scope>
    <source>
        <strain evidence="4 5">FWC-SCC4</strain>
    </source>
</reference>
<dbReference type="PANTHER" id="PTHR23019">
    <property type="entry name" value="NUCLEAR PORE MEMBRANE GLYCOPROTEIN GP210-RELATED"/>
    <property type="match status" value="1"/>
</dbReference>
<dbReference type="Gene3D" id="2.60.40.1080">
    <property type="match status" value="5"/>
</dbReference>
<dbReference type="PANTHER" id="PTHR23019:SF0">
    <property type="entry name" value="NUCLEAR PORE MEMBRANE GLYCOPROTEIN 210"/>
    <property type="match status" value="1"/>
</dbReference>
<protein>
    <submittedName>
        <fullName evidence="4">PGF-pre-PGF domain-containing protein</fullName>
    </submittedName>
</protein>
<dbReference type="Proteomes" id="UP001301797">
    <property type="component" value="Chromosome"/>
</dbReference>
<sequence>MRKQSIDHIKLTTLFALICLLAVAVFASPAAAETTTLPSHTDIYVEAENSIAYDSYGNQTYHILFKSEFQGLNALHVSETPEFSRDTESFIQTGKKEGTFFLPTDGGKGYYDALLLMVAVNGTIPDDFRLDINSSGYQWEGNSVIEAAPVYENISYKSGALKASFTKDNFTYGPQIWRPAGCANYPIYKGQNMTDTENTFSLMFIDLNVGSINKEKFDANATIIDNGFAKVEYSFSNLNSAAAISVYGYRNALKNIEWTQDADKGGILISQTVPPIPGEPIAISVEVAPGIITVNPGKTQQFSATVYDQYNKPMNNVEISWSFTNPAIGEINGEGLFTSSGKGSGTIVASAGEIKGTASVTVANEIVDPGAMSEENGLYVKVSNENGARYDKYGNDTYFMQFGGGLNAMKITDVSDDATPKIIKTNSTTGTFYLTDTGGQGRKDNAILLLAVNGTIPDDFEVEITATGYRWTEADVSNRTFVGAAYTETFDKDDFLYTPQGWRPPKVKNIALYSGQDINTENDYKLMFIDLYTGIVGFNNDDINHGMLKVDYSFNKLETFATFNIYGWLASSNQAPGIIGWANNGLSGCYVTGEVPYVDSVAVTPSNPVLKKDTTYQFSASALNSTSGKVYNTDYEWSVTDPTVGTVTDTGLFTAVKAGTTELSVSAGGKTSQITVNVIESDPVLSEITLSPENKAIRPGKTIEFSAKGLTAEGYEIPSTEFTWTSSNATVGVIDKSGLFTSDKEGKTTITVSSGDITKTTEVTVSENDIVPSRIVLIPDTVEELYQGDLQQFTVTAYDDANVIIEDPKCEWSVSDNTIGTIDSDGLFTALKTGDTRITITIKGVTAGADITVGESSDWTLTVNTEEQKIITKDQFISLSKNESASYTDYTGKIWEGVSLKTIVGLVDDEDENTFNTELAGKGYTITIPGKYSHRKGDRDTTVTVRSTELLEANNLILAYRLDGKEIRELAIYDSPAGQKMTYWPLNFVGSNQECRRVSEITIDLPKIDDIAVSPDVAVLRAGEKQDFNATVYDQYDNVMDVTDITWSVEDNSIGTIDIKTGLFTSSKAGNTNITASKDAFSGKAILRVVPADHQPKTWYVDASGSGDYENLTDAVSAAYDWDVIVVKPGTYTENLVIDKFLTIKSEDDPALVNIIPADTHIDTITVSIDDVKISGLNVSAGYSSKDFSTRNHAAIMLNGVSGCEISDNIVNTGWFGIASIGGGSNNLHDNTVENSIYHIYLEDSSENLVSDNYVFSKSSSGTGIYAKSNSEKNEISNNNVKGGTNGIWFSSANKNTADKNTISDASTSGFRIDSSSESIITNNSVSCRMYAFYLNSAVNNLLESNTITDSQRVFGILGISTGNRFIKNDISRISYTAIYMGGAKSTGNIFSMNSFNVPSDKIIYDRDNTAQIWKENSQTSYSYNGRNFKNFAGNYWTGYEGQDQDGNGIGDTPFTINDANIDEYPLVKPHNRYADEIIDDGKKTEKKVIDSSNANLTKKENGKTEVRVKKGKAVVTNGTEIEVPGNGFRLKFETDEPVTEEGDEITGEVSDIVLETAPVDTMLSDLGQVSGAVELELNGIPDAAALETTIEKGAPEEGASFQIAATNAGLKIKDVAYSMKIVKTNLNNGRDIKSAKINMVVPKSWVDANGGINSVRIIRVSEEGTKEVLETIYKGTNGDNLLFEGVSPHGLSTFGLAAVTAENTPSPDTGSSSSYTSGGKSSLGIDSAEKIIAGEKVTFELDQSAVSSVSVLPKEDLAKIMITTEKGKKPDGADNPEEAVYQYIVIKDYYTTPGSIEMATIKFSVPETWMDDCKASPDKVKLLIYDSSEEEWRALSTVYEDTENGVLNYYADTDRFGYFAIFAEDSVIPDTSKTTEEKSVNNRDKDENTPDTNTNKDTTKSNKAPLLSGYLMVFGVIAMILSIAMVSRRK</sequence>